<evidence type="ECO:0000313" key="7">
    <source>
        <dbReference type="EMBL" id="AJQ97804.1"/>
    </source>
</evidence>
<dbReference type="STRING" id="1445510.YC6258_05776"/>
<organism evidence="7 8">
    <name type="scientific">Gynuella sunshinyii YC6258</name>
    <dbReference type="NCBI Taxonomy" id="1445510"/>
    <lineage>
        <taxon>Bacteria</taxon>
        <taxon>Pseudomonadati</taxon>
        <taxon>Pseudomonadota</taxon>
        <taxon>Gammaproteobacteria</taxon>
        <taxon>Oceanospirillales</taxon>
        <taxon>Saccharospirillaceae</taxon>
        <taxon>Gynuella</taxon>
    </lineage>
</organism>
<evidence type="ECO:0000256" key="3">
    <source>
        <dbReference type="ARBA" id="ARBA00023002"/>
    </source>
</evidence>
<dbReference type="OrthoDB" id="9769355at2"/>
<keyword evidence="4" id="KW-0408">Iron</keyword>
<dbReference type="Proteomes" id="UP000032266">
    <property type="component" value="Chromosome"/>
</dbReference>
<keyword evidence="2" id="KW-0479">Metal-binding</keyword>
<keyword evidence="1" id="KW-0001">2Fe-2S</keyword>
<keyword evidence="3" id="KW-0560">Oxidoreductase</keyword>
<dbReference type="HOGENOM" id="CLU_039484_1_0_6"/>
<dbReference type="SUPFAM" id="SSF50022">
    <property type="entry name" value="ISP domain"/>
    <property type="match status" value="1"/>
</dbReference>
<accession>A0A0C5W5D8</accession>
<evidence type="ECO:0000313" key="8">
    <source>
        <dbReference type="Proteomes" id="UP000032266"/>
    </source>
</evidence>
<dbReference type="Gene3D" id="2.102.10.10">
    <property type="entry name" value="Rieske [2Fe-2S] iron-sulphur domain"/>
    <property type="match status" value="1"/>
</dbReference>
<evidence type="ECO:0000256" key="4">
    <source>
        <dbReference type="ARBA" id="ARBA00023004"/>
    </source>
</evidence>
<dbReference type="RefSeq" id="WP_052830596.1">
    <property type="nucleotide sequence ID" value="NZ_CP007142.1"/>
</dbReference>
<evidence type="ECO:0000259" key="6">
    <source>
        <dbReference type="PROSITE" id="PS51296"/>
    </source>
</evidence>
<gene>
    <name evidence="7" type="ORF">YC6258_05776</name>
</gene>
<evidence type="ECO:0000256" key="5">
    <source>
        <dbReference type="ARBA" id="ARBA00023014"/>
    </source>
</evidence>
<dbReference type="SUPFAM" id="SSF55961">
    <property type="entry name" value="Bet v1-like"/>
    <property type="match status" value="1"/>
</dbReference>
<dbReference type="InterPro" id="IPR050584">
    <property type="entry name" value="Cholesterol_7-desaturase"/>
</dbReference>
<dbReference type="Gene3D" id="3.90.380.10">
    <property type="entry name" value="Naphthalene 1,2-dioxygenase Alpha Subunit, Chain A, domain 1"/>
    <property type="match status" value="1"/>
</dbReference>
<dbReference type="AlphaFoldDB" id="A0A0C5W5D8"/>
<sequence>MSITLSGPPWTAVIAAKTLKRKPLSIHFQQQPVVLFRSDDRVAALLDRCPHRGAQLSTGKICGTSLQCPYHGWQFDISGHQTGFPGVPATGKCPAFSVKAFEAMEEGGLIWLREQVPGADSAKRFLPEVHHSHTCFTVTTSINAKLVDVAENFLDALHTHLIHPGIVRSRNRQRHACDVSVTQVEDGYQALYVETKQQSGLVSRLFGQHIRHSIGRIRHPGIVEIEYHSDNGIELSVVIYLRQETEQCCQLIVRNYFRRRMIPGWLQQAVLAPFLYLTLKQDKHILESSALHLSRYPDFQPIISRYDVMRPYIEKALKGQIDDTYERLQLML</sequence>
<dbReference type="EMBL" id="CP007142">
    <property type="protein sequence ID" value="AJQ97804.1"/>
    <property type="molecule type" value="Genomic_DNA"/>
</dbReference>
<reference evidence="7 8" key="1">
    <citation type="submission" date="2014-01" db="EMBL/GenBank/DDBJ databases">
        <title>Full genme sequencing of cellulolytic bacterium Gynuella sunshinyii YC6258T gen. nov., sp. nov.</title>
        <authorList>
            <person name="Khan H."/>
            <person name="Chung E.J."/>
            <person name="Chung Y.R."/>
        </authorList>
    </citation>
    <scope>NUCLEOTIDE SEQUENCE [LARGE SCALE GENOMIC DNA]</scope>
    <source>
        <strain evidence="7 8">YC6258</strain>
    </source>
</reference>
<dbReference type="PANTHER" id="PTHR21266:SF60">
    <property type="entry name" value="3-KETOSTEROID-9-ALPHA-MONOOXYGENASE, OXYGENASE COMPONENT"/>
    <property type="match status" value="1"/>
</dbReference>
<dbReference type="GO" id="GO:0051213">
    <property type="term" value="F:dioxygenase activity"/>
    <property type="evidence" value="ECO:0007669"/>
    <property type="project" value="UniProtKB-KW"/>
</dbReference>
<dbReference type="GO" id="GO:0051537">
    <property type="term" value="F:2 iron, 2 sulfur cluster binding"/>
    <property type="evidence" value="ECO:0007669"/>
    <property type="project" value="UniProtKB-KW"/>
</dbReference>
<dbReference type="GO" id="GO:0046872">
    <property type="term" value="F:metal ion binding"/>
    <property type="evidence" value="ECO:0007669"/>
    <property type="project" value="UniProtKB-KW"/>
</dbReference>
<dbReference type="InterPro" id="IPR036922">
    <property type="entry name" value="Rieske_2Fe-2S_sf"/>
</dbReference>
<dbReference type="PANTHER" id="PTHR21266">
    <property type="entry name" value="IRON-SULFUR DOMAIN CONTAINING PROTEIN"/>
    <property type="match status" value="1"/>
</dbReference>
<dbReference type="Pfam" id="PF00355">
    <property type="entry name" value="Rieske"/>
    <property type="match status" value="1"/>
</dbReference>
<dbReference type="PROSITE" id="PS51296">
    <property type="entry name" value="RIESKE"/>
    <property type="match status" value="1"/>
</dbReference>
<evidence type="ECO:0000256" key="2">
    <source>
        <dbReference type="ARBA" id="ARBA00022723"/>
    </source>
</evidence>
<keyword evidence="8" id="KW-1185">Reference proteome</keyword>
<feature type="domain" description="Rieske" evidence="6">
    <location>
        <begin position="10"/>
        <end position="112"/>
    </location>
</feature>
<name>A0A0C5W5D8_9GAMM</name>
<dbReference type="InterPro" id="IPR017941">
    <property type="entry name" value="Rieske_2Fe-2S"/>
</dbReference>
<proteinExistence type="predicted"/>
<keyword evidence="5" id="KW-0411">Iron-sulfur</keyword>
<protein>
    <submittedName>
        <fullName evidence="7">Phenylpropionate dioxygenase and related ring-hydroxylating dioxygenase, large terminal subunit</fullName>
    </submittedName>
</protein>
<evidence type="ECO:0000256" key="1">
    <source>
        <dbReference type="ARBA" id="ARBA00022714"/>
    </source>
</evidence>
<keyword evidence="7" id="KW-0223">Dioxygenase</keyword>
<dbReference type="KEGG" id="gsn:YC6258_05776"/>